<proteinExistence type="predicted"/>
<gene>
    <name evidence="1" type="ORF">TM448A02920_0008</name>
    <name evidence="2" type="ORF">TM448B04984_0007</name>
</gene>
<protein>
    <submittedName>
        <fullName evidence="1">Uncharacterized protein</fullName>
    </submittedName>
</protein>
<organism evidence="1">
    <name type="scientific">viral metagenome</name>
    <dbReference type="NCBI Taxonomy" id="1070528"/>
    <lineage>
        <taxon>unclassified sequences</taxon>
        <taxon>metagenomes</taxon>
        <taxon>organismal metagenomes</taxon>
    </lineage>
</organism>
<accession>A0A6H1ZYY4</accession>
<evidence type="ECO:0000313" key="1">
    <source>
        <dbReference type="EMBL" id="QJA52718.1"/>
    </source>
</evidence>
<dbReference type="EMBL" id="MT145119">
    <property type="protein sequence ID" value="QJI03788.1"/>
    <property type="molecule type" value="Genomic_DNA"/>
</dbReference>
<evidence type="ECO:0000313" key="2">
    <source>
        <dbReference type="EMBL" id="QJI03788.1"/>
    </source>
</evidence>
<dbReference type="AlphaFoldDB" id="A0A6H1ZYY4"/>
<dbReference type="EMBL" id="MT144362">
    <property type="protein sequence ID" value="QJA52718.1"/>
    <property type="molecule type" value="Genomic_DNA"/>
</dbReference>
<sequence length="75" mass="8482">MRKAKNQIVYNIPGGWYGNDAPWENHPDPKHGNVIVDAQKVASAIKWLNKRAEIMSTSIIYRTGNDGIGITYRLK</sequence>
<reference evidence="1" key="1">
    <citation type="submission" date="2020-03" db="EMBL/GenBank/DDBJ databases">
        <title>The deep terrestrial virosphere.</title>
        <authorList>
            <person name="Holmfeldt K."/>
            <person name="Nilsson E."/>
            <person name="Simone D."/>
            <person name="Lopez-Fernandez M."/>
            <person name="Wu X."/>
            <person name="de Brujin I."/>
            <person name="Lundin D."/>
            <person name="Andersson A."/>
            <person name="Bertilsson S."/>
            <person name="Dopson M."/>
        </authorList>
    </citation>
    <scope>NUCLEOTIDE SEQUENCE</scope>
    <source>
        <strain evidence="1">TM448A02920</strain>
        <strain evidence="2">TM448B04984</strain>
    </source>
</reference>
<name>A0A6H1ZYY4_9ZZZZ</name>